<organism evidence="2 3">
    <name type="scientific">Eiseniibacteriota bacterium</name>
    <dbReference type="NCBI Taxonomy" id="2212470"/>
    <lineage>
        <taxon>Bacteria</taxon>
        <taxon>Candidatus Eiseniibacteriota</taxon>
    </lineage>
</organism>
<feature type="transmembrane region" description="Helical" evidence="1">
    <location>
        <begin position="22"/>
        <end position="51"/>
    </location>
</feature>
<protein>
    <submittedName>
        <fullName evidence="2">Uncharacterized protein</fullName>
    </submittedName>
</protein>
<reference evidence="2 3" key="1">
    <citation type="journal article" date="2019" name="Nat. Microbiol.">
        <title>Mediterranean grassland soil C-N compound turnover is dependent on rainfall and depth, and is mediated by genomically divergent microorganisms.</title>
        <authorList>
            <person name="Diamond S."/>
            <person name="Andeer P.F."/>
            <person name="Li Z."/>
            <person name="Crits-Christoph A."/>
            <person name="Burstein D."/>
            <person name="Anantharaman K."/>
            <person name="Lane K.R."/>
            <person name="Thomas B.C."/>
            <person name="Pan C."/>
            <person name="Northen T.R."/>
            <person name="Banfield J.F."/>
        </authorList>
    </citation>
    <scope>NUCLEOTIDE SEQUENCE [LARGE SCALE GENOMIC DNA]</scope>
    <source>
        <strain evidence="2">WS_9</strain>
    </source>
</reference>
<proteinExistence type="predicted"/>
<gene>
    <name evidence="2" type="ORF">E6K79_06225</name>
</gene>
<keyword evidence="1" id="KW-0472">Membrane</keyword>
<evidence type="ECO:0000256" key="1">
    <source>
        <dbReference type="SAM" id="Phobius"/>
    </source>
</evidence>
<sequence length="410" mass="44895">MIGERVTEGWQVRLKSCGPMRYVSAAFLLFWLCGWAIGEGVALTFLAKGILALMNGAPFEEGRSPLQLGPALAAGGFLLLWLSLWTLGGIMAIGEVLRLLWGEDRLIVNAGGLTIVRCRGPFRSRREIPRDLLRRIVIDSPSGPVVAETPQGRIEITRLGTNEEREESAAALRSELGIREDAPRTDPVALPKGWAEVITPEGERAVTVDAATKRLRVRVVALAALAAGALAYGLVMESLHRVEVLPVAIIAVAGTVGVSWLTVWLARGRMEWRIGRGSLTLRRRFGSTIKDVFEGRRLELVVSRDSDSDEWIALEALGEGAAESRPEQWTRVSSKNRRRITSVLRDPSVPRLLGAWLSKAAGVPLEDRTRREARQAEITLTLDQLEKSGPVGRVAARLLGKAFDKTRKSA</sequence>
<feature type="transmembrane region" description="Helical" evidence="1">
    <location>
        <begin position="217"/>
        <end position="235"/>
    </location>
</feature>
<keyword evidence="1" id="KW-0812">Transmembrane</keyword>
<dbReference type="Proteomes" id="UP000317691">
    <property type="component" value="Unassembled WGS sequence"/>
</dbReference>
<feature type="transmembrane region" description="Helical" evidence="1">
    <location>
        <begin position="247"/>
        <end position="266"/>
    </location>
</feature>
<evidence type="ECO:0000313" key="3">
    <source>
        <dbReference type="Proteomes" id="UP000317691"/>
    </source>
</evidence>
<feature type="transmembrane region" description="Helical" evidence="1">
    <location>
        <begin position="71"/>
        <end position="97"/>
    </location>
</feature>
<keyword evidence="1" id="KW-1133">Transmembrane helix</keyword>
<evidence type="ECO:0000313" key="2">
    <source>
        <dbReference type="EMBL" id="TMQ64938.1"/>
    </source>
</evidence>
<comment type="caution">
    <text evidence="2">The sequence shown here is derived from an EMBL/GenBank/DDBJ whole genome shotgun (WGS) entry which is preliminary data.</text>
</comment>
<dbReference type="AlphaFoldDB" id="A0A538TMT1"/>
<accession>A0A538TMT1</accession>
<dbReference type="EMBL" id="VBOZ01000016">
    <property type="protein sequence ID" value="TMQ64938.1"/>
    <property type="molecule type" value="Genomic_DNA"/>
</dbReference>
<name>A0A538TMT1_UNCEI</name>